<dbReference type="SMART" id="SM01045">
    <property type="entry name" value="BURP"/>
    <property type="match status" value="1"/>
</dbReference>
<dbReference type="PANTHER" id="PTHR31236:SF2">
    <property type="entry name" value="BURP DOMAIN PROTEIN RD22"/>
    <property type="match status" value="1"/>
</dbReference>
<sequence length="354" mass="39677">MLEILMRLKNVKNLDHHQSTLIENDYYLSIPPERSARVPKVCPPLHQLDLMEEWVVESGAPILDNEEVYSWDTKIVLAQHDFGFTFSTFRVGAVWEMSQNRVGPTRFLPLPFPLSELTRYGKWAKIVLGHHDLRKHPPPFLGLHLRSHLRCVYEGTQKMKLSFTKIPNGDNLLPLEVAESIPFSSNKLPEILSRFSINPKGAGARVMKEAIEVCEKPGNLGEDKYCATSLESLINFSVSQKGKKVQPLSTEVQTGTHDYKIGSGVAMVGSHTVACHQLSYPYAVFYCHATHSTRTYMATMGDADGVKSKAVAICHIDTSTWNPKNLAFQQLKVKPGTVSVCHFVPNGHIVWVSK</sequence>
<proteinExistence type="predicted"/>
<dbReference type="PROSITE" id="PS51277">
    <property type="entry name" value="BURP"/>
    <property type="match status" value="1"/>
</dbReference>
<dbReference type="AlphaFoldDB" id="A0AAP0RBN8"/>
<evidence type="ECO:0000313" key="3">
    <source>
        <dbReference type="Proteomes" id="UP001415857"/>
    </source>
</evidence>
<organism evidence="2 3">
    <name type="scientific">Liquidambar formosana</name>
    <name type="common">Formosan gum</name>
    <dbReference type="NCBI Taxonomy" id="63359"/>
    <lineage>
        <taxon>Eukaryota</taxon>
        <taxon>Viridiplantae</taxon>
        <taxon>Streptophyta</taxon>
        <taxon>Embryophyta</taxon>
        <taxon>Tracheophyta</taxon>
        <taxon>Spermatophyta</taxon>
        <taxon>Magnoliopsida</taxon>
        <taxon>eudicotyledons</taxon>
        <taxon>Gunneridae</taxon>
        <taxon>Pentapetalae</taxon>
        <taxon>Saxifragales</taxon>
        <taxon>Altingiaceae</taxon>
        <taxon>Liquidambar</taxon>
    </lineage>
</organism>
<dbReference type="InterPro" id="IPR004873">
    <property type="entry name" value="BURP_dom"/>
</dbReference>
<name>A0AAP0RBN8_LIQFO</name>
<protein>
    <recommendedName>
        <fullName evidence="1">BURP domain-containing protein</fullName>
    </recommendedName>
</protein>
<dbReference type="PANTHER" id="PTHR31236">
    <property type="entry name" value="BURP DOMAIN PROTEIN USPL1-LIKE"/>
    <property type="match status" value="1"/>
</dbReference>
<gene>
    <name evidence="2" type="ORF">L1049_018929</name>
</gene>
<dbReference type="InterPro" id="IPR044816">
    <property type="entry name" value="BURP"/>
</dbReference>
<accession>A0AAP0RBN8</accession>
<evidence type="ECO:0000313" key="2">
    <source>
        <dbReference type="EMBL" id="KAK9274115.1"/>
    </source>
</evidence>
<comment type="caution">
    <text evidence="2">The sequence shown here is derived from an EMBL/GenBank/DDBJ whole genome shotgun (WGS) entry which is preliminary data.</text>
</comment>
<dbReference type="Pfam" id="PF03181">
    <property type="entry name" value="BURP"/>
    <property type="match status" value="1"/>
</dbReference>
<feature type="domain" description="BURP" evidence="1">
    <location>
        <begin position="146"/>
        <end position="354"/>
    </location>
</feature>
<dbReference type="Proteomes" id="UP001415857">
    <property type="component" value="Unassembled WGS sequence"/>
</dbReference>
<reference evidence="2 3" key="1">
    <citation type="journal article" date="2024" name="Plant J.">
        <title>Genome sequences and population genomics reveal climatic adaptation and genomic divergence between two closely related sweetgum species.</title>
        <authorList>
            <person name="Xu W.Q."/>
            <person name="Ren C.Q."/>
            <person name="Zhang X.Y."/>
            <person name="Comes H.P."/>
            <person name="Liu X.H."/>
            <person name="Li Y.G."/>
            <person name="Kettle C.J."/>
            <person name="Jalonen R."/>
            <person name="Gaisberger H."/>
            <person name="Ma Y.Z."/>
            <person name="Qiu Y.X."/>
        </authorList>
    </citation>
    <scope>NUCLEOTIDE SEQUENCE [LARGE SCALE GENOMIC DNA]</scope>
    <source>
        <strain evidence="2">Hangzhou</strain>
    </source>
</reference>
<keyword evidence="3" id="KW-1185">Reference proteome</keyword>
<evidence type="ECO:0000259" key="1">
    <source>
        <dbReference type="PROSITE" id="PS51277"/>
    </source>
</evidence>
<dbReference type="EMBL" id="JBBPBK010000012">
    <property type="protein sequence ID" value="KAK9274115.1"/>
    <property type="molecule type" value="Genomic_DNA"/>
</dbReference>